<keyword evidence="3" id="KW-0285">Flavoprotein</keyword>
<gene>
    <name evidence="8" type="ORF">G7Z17_g1440</name>
</gene>
<proteinExistence type="inferred from homology"/>
<reference evidence="8" key="1">
    <citation type="submission" date="2020-03" db="EMBL/GenBank/DDBJ databases">
        <title>Draft Genome Sequence of Cylindrodendrum hubeiense.</title>
        <authorList>
            <person name="Buettner E."/>
            <person name="Kellner H."/>
        </authorList>
    </citation>
    <scope>NUCLEOTIDE SEQUENCE</scope>
    <source>
        <strain evidence="8">IHI 201604</strain>
    </source>
</reference>
<evidence type="ECO:0000256" key="4">
    <source>
        <dbReference type="ARBA" id="ARBA00022827"/>
    </source>
</evidence>
<dbReference type="GO" id="GO:0050031">
    <property type="term" value="F:L-pipecolate oxidase activity"/>
    <property type="evidence" value="ECO:0007669"/>
    <property type="project" value="TreeGrafter"/>
</dbReference>
<dbReference type="Gene3D" id="3.50.50.60">
    <property type="entry name" value="FAD/NAD(P)-binding domain"/>
    <property type="match status" value="1"/>
</dbReference>
<feature type="domain" description="FAD dependent oxidoreductase" evidence="7">
    <location>
        <begin position="13"/>
        <end position="380"/>
    </location>
</feature>
<evidence type="ECO:0000256" key="2">
    <source>
        <dbReference type="ARBA" id="ARBA00010989"/>
    </source>
</evidence>
<evidence type="ECO:0000256" key="5">
    <source>
        <dbReference type="ARBA" id="ARBA00023002"/>
    </source>
</evidence>
<keyword evidence="4" id="KW-0274">FAD</keyword>
<feature type="region of interest" description="Disordered" evidence="6">
    <location>
        <begin position="402"/>
        <end position="429"/>
    </location>
</feature>
<dbReference type="InterPro" id="IPR036188">
    <property type="entry name" value="FAD/NAD-bd_sf"/>
</dbReference>
<comment type="cofactor">
    <cofactor evidence="1">
        <name>FAD</name>
        <dbReference type="ChEBI" id="CHEBI:57692"/>
    </cofactor>
</comment>
<sequence length="429" mass="46733">MTTRNPVAKSDSILIVGAGVFGLSTALELNKRGFNNITVLDRYQPPVVDSSSVDISRVIRVEYADELYAKMAREALQGWMTHFKKHYFQSGFVMLADKSGNSYLESSKTINESLGGELTEYSEASQVLAKYPSIPSNLDGLTASVNEKGGWADAEKSINQLNQECSLAGVNFITGPRGRVLSLRRNGRRVVGVNVAQGDPILASQVIVATGAWSNRLLPMAHASSASGQPVGFIQLTPEEAEPLRKLPVIINLSTGIFCFPPTPDTNILKVARHGYGYATRVPIEDSPRFVSSPKRDGNNAAASFLPLDAEQGLRDGLRQLLPAFANSPWMDRRLCWYSDTPEGHFVVDYHPAAEGLFLATGGAGHAFKFLPVLGRYIADCFENKASPEIRQKWRFRLPTGKEGMVKSGDGSRSGPPLRVLAGHEQAKL</sequence>
<dbReference type="OrthoDB" id="2219495at2759"/>
<name>A0A9P5HKV1_9HYPO</name>
<dbReference type="GO" id="GO:0008115">
    <property type="term" value="F:sarcosine oxidase activity"/>
    <property type="evidence" value="ECO:0007669"/>
    <property type="project" value="TreeGrafter"/>
</dbReference>
<evidence type="ECO:0000256" key="6">
    <source>
        <dbReference type="SAM" id="MobiDB-lite"/>
    </source>
</evidence>
<dbReference type="SUPFAM" id="SSF54373">
    <property type="entry name" value="FAD-linked reductases, C-terminal domain"/>
    <property type="match status" value="1"/>
</dbReference>
<accession>A0A9P5HKV1</accession>
<keyword evidence="5" id="KW-0560">Oxidoreductase</keyword>
<dbReference type="Gene3D" id="3.30.9.10">
    <property type="entry name" value="D-Amino Acid Oxidase, subunit A, domain 2"/>
    <property type="match status" value="1"/>
</dbReference>
<dbReference type="EMBL" id="JAANBB010000012">
    <property type="protein sequence ID" value="KAF7556448.1"/>
    <property type="molecule type" value="Genomic_DNA"/>
</dbReference>
<comment type="caution">
    <text evidence="8">The sequence shown here is derived from an EMBL/GenBank/DDBJ whole genome shotgun (WGS) entry which is preliminary data.</text>
</comment>
<evidence type="ECO:0000256" key="1">
    <source>
        <dbReference type="ARBA" id="ARBA00001974"/>
    </source>
</evidence>
<dbReference type="InterPro" id="IPR045170">
    <property type="entry name" value="MTOX"/>
</dbReference>
<dbReference type="Proteomes" id="UP000722485">
    <property type="component" value="Unassembled WGS sequence"/>
</dbReference>
<dbReference type="Pfam" id="PF01266">
    <property type="entry name" value="DAO"/>
    <property type="match status" value="1"/>
</dbReference>
<evidence type="ECO:0000256" key="3">
    <source>
        <dbReference type="ARBA" id="ARBA00022630"/>
    </source>
</evidence>
<evidence type="ECO:0000259" key="7">
    <source>
        <dbReference type="Pfam" id="PF01266"/>
    </source>
</evidence>
<dbReference type="SUPFAM" id="SSF51905">
    <property type="entry name" value="FAD/NAD(P)-binding domain"/>
    <property type="match status" value="1"/>
</dbReference>
<keyword evidence="9" id="KW-1185">Reference proteome</keyword>
<dbReference type="PANTHER" id="PTHR10961">
    <property type="entry name" value="PEROXISOMAL SARCOSINE OXIDASE"/>
    <property type="match status" value="1"/>
</dbReference>
<evidence type="ECO:0000313" key="9">
    <source>
        <dbReference type="Proteomes" id="UP000722485"/>
    </source>
</evidence>
<dbReference type="InterPro" id="IPR006076">
    <property type="entry name" value="FAD-dep_OxRdtase"/>
</dbReference>
<evidence type="ECO:0000313" key="8">
    <source>
        <dbReference type="EMBL" id="KAF7556448.1"/>
    </source>
</evidence>
<dbReference type="PANTHER" id="PTHR10961:SF45">
    <property type="entry name" value="FAD DEPENDENT OXIDOREDUCTASE DOMAIN-CONTAINING PROTEIN-RELATED"/>
    <property type="match status" value="1"/>
</dbReference>
<dbReference type="AlphaFoldDB" id="A0A9P5HKV1"/>
<protein>
    <recommendedName>
        <fullName evidence="7">FAD dependent oxidoreductase domain-containing protein</fullName>
    </recommendedName>
</protein>
<dbReference type="GO" id="GO:0050660">
    <property type="term" value="F:flavin adenine dinucleotide binding"/>
    <property type="evidence" value="ECO:0007669"/>
    <property type="project" value="InterPro"/>
</dbReference>
<organism evidence="8 9">
    <name type="scientific">Cylindrodendrum hubeiense</name>
    <dbReference type="NCBI Taxonomy" id="595255"/>
    <lineage>
        <taxon>Eukaryota</taxon>
        <taxon>Fungi</taxon>
        <taxon>Dikarya</taxon>
        <taxon>Ascomycota</taxon>
        <taxon>Pezizomycotina</taxon>
        <taxon>Sordariomycetes</taxon>
        <taxon>Hypocreomycetidae</taxon>
        <taxon>Hypocreales</taxon>
        <taxon>Nectriaceae</taxon>
        <taxon>Cylindrodendrum</taxon>
    </lineage>
</organism>
<dbReference type="GO" id="GO:0004657">
    <property type="term" value="F:proline dehydrogenase activity"/>
    <property type="evidence" value="ECO:0007669"/>
    <property type="project" value="TreeGrafter"/>
</dbReference>
<comment type="similarity">
    <text evidence="2">Belongs to the MSOX/MTOX family.</text>
</comment>